<keyword evidence="5" id="KW-0520">NAD</keyword>
<protein>
    <submittedName>
        <fullName evidence="6">Uncharacterized protein</fullName>
    </submittedName>
</protein>
<keyword evidence="2" id="KW-0732">Signal</keyword>
<comment type="caution">
    <text evidence="6">The sequence shown here is derived from an EMBL/GenBank/DDBJ whole genome shotgun (WGS) entry which is preliminary data.</text>
</comment>
<evidence type="ECO:0000313" key="7">
    <source>
        <dbReference type="Proteomes" id="UP001190700"/>
    </source>
</evidence>
<evidence type="ECO:0000256" key="5">
    <source>
        <dbReference type="ARBA" id="ARBA00023027"/>
    </source>
</evidence>
<dbReference type="EMBL" id="LGRX02026470">
    <property type="protein sequence ID" value="KAK3250807.1"/>
    <property type="molecule type" value="Genomic_DNA"/>
</dbReference>
<gene>
    <name evidence="6" type="ORF">CYMTET_39829</name>
</gene>
<dbReference type="PANTHER" id="PTHR46091">
    <property type="entry name" value="BLR7054 PROTEIN"/>
    <property type="match status" value="1"/>
</dbReference>
<evidence type="ECO:0000313" key="6">
    <source>
        <dbReference type="EMBL" id="KAK3250807.1"/>
    </source>
</evidence>
<reference evidence="6 7" key="1">
    <citation type="journal article" date="2015" name="Genome Biol. Evol.">
        <title>Comparative Genomics of a Bacterivorous Green Alga Reveals Evolutionary Causalities and Consequences of Phago-Mixotrophic Mode of Nutrition.</title>
        <authorList>
            <person name="Burns J.A."/>
            <person name="Paasch A."/>
            <person name="Narechania A."/>
            <person name="Kim E."/>
        </authorList>
    </citation>
    <scope>NUCLEOTIDE SEQUENCE [LARGE SCALE GENOMIC DNA]</scope>
    <source>
        <strain evidence="6 7">PLY_AMNH</strain>
    </source>
</reference>
<evidence type="ECO:0000256" key="1">
    <source>
        <dbReference type="ARBA" id="ARBA00022630"/>
    </source>
</evidence>
<evidence type="ECO:0000256" key="3">
    <source>
        <dbReference type="ARBA" id="ARBA00022827"/>
    </source>
</evidence>
<keyword evidence="1" id="KW-0285">Flavoprotein</keyword>
<evidence type="ECO:0000256" key="4">
    <source>
        <dbReference type="ARBA" id="ARBA00022857"/>
    </source>
</evidence>
<dbReference type="InterPro" id="IPR052206">
    <property type="entry name" value="Retinol_saturase"/>
</dbReference>
<evidence type="ECO:0000256" key="2">
    <source>
        <dbReference type="ARBA" id="ARBA00022729"/>
    </source>
</evidence>
<name>A0AAE0F4A1_9CHLO</name>
<organism evidence="6 7">
    <name type="scientific">Cymbomonas tetramitiformis</name>
    <dbReference type="NCBI Taxonomy" id="36881"/>
    <lineage>
        <taxon>Eukaryota</taxon>
        <taxon>Viridiplantae</taxon>
        <taxon>Chlorophyta</taxon>
        <taxon>Pyramimonadophyceae</taxon>
        <taxon>Pyramimonadales</taxon>
        <taxon>Pyramimonadaceae</taxon>
        <taxon>Cymbomonas</taxon>
    </lineage>
</organism>
<dbReference type="Proteomes" id="UP001190700">
    <property type="component" value="Unassembled WGS sequence"/>
</dbReference>
<dbReference type="PANTHER" id="PTHR46091:SF3">
    <property type="entry name" value="AMINE OXIDASE DOMAIN-CONTAINING PROTEIN"/>
    <property type="match status" value="1"/>
</dbReference>
<keyword evidence="4" id="KW-0521">NADP</keyword>
<proteinExistence type="predicted"/>
<keyword evidence="3" id="KW-0274">FAD</keyword>
<accession>A0AAE0F4A1</accession>
<keyword evidence="7" id="KW-1185">Reference proteome</keyword>
<sequence length="107" mass="12107">MVYSVGTITEVLLHRLKAADGCMEFKKQFEALFAERLHEYYPKTRGRIAHMELSTPLTAAHFLNAPQGGSYGLEWTPEHFDAALHEAWFDPVTKCQGLYLTGLCTKC</sequence>
<dbReference type="AlphaFoldDB" id="A0AAE0F4A1"/>